<evidence type="ECO:0000313" key="2">
    <source>
        <dbReference type="EMBL" id="PWJ92061.1"/>
    </source>
</evidence>
<dbReference type="Pfam" id="PF02734">
    <property type="entry name" value="Dak2"/>
    <property type="match status" value="1"/>
</dbReference>
<proteinExistence type="predicted"/>
<accession>A0AA45HIF1</accession>
<evidence type="ECO:0000313" key="3">
    <source>
        <dbReference type="Proteomes" id="UP000245921"/>
    </source>
</evidence>
<dbReference type="PANTHER" id="PTHR33434">
    <property type="entry name" value="DEGV DOMAIN-CONTAINING PROTEIN DR_1986-RELATED"/>
    <property type="match status" value="1"/>
</dbReference>
<name>A0AA45HIF1_9BACT</name>
<sequence>MKEYLEGKDLYIAIKKAAEVLVKNRDEINALNVFPVPDGDTGSNMSSAILEAVQWLDKVKNNNNLKEVLKALRDGLLMGARGNSGVILSQIFRGFTEALDGKKKITTKDFIMALDNAKEVAYGAVIKPVEGTMLTLIRRLSERAREELSEITDFLEFMDKLSIISFEIVDETPKYLKKLREAKVVDAGAKGLAYILKGFRDAIHGDTEVNIAQIENATSSEIAEIAYEDLTFQYCTECVLQLTNEDLTKEELDTIRNFLEEIGDSIVLVHQNEYLKCHVHTNHPGNVFEKFLEYGDLMKVKADNMKVQHEHVVENINANKEKKIEEIEVEDDEDRKWGIVAVSPGIGITNVLKSLGVNRVISGGQTMNPSIKDISDSINSMQYENIIILPNNPNIVMTAEKAAEMSEKNVIVIPTKYVQEGVSAMLGFDDSLEAEELKNSMTEYVKGIIPVDVTYAVRDSEISGQQIKKDEYLVFAGKDLKAHGDNLYIETEKVLLDFLEEGYEIVTIFYGEGSNLEDINNMINNIMQKEPNVEIEIHEGGQNHYPMLISLE</sequence>
<gene>
    <name evidence="2" type="ORF">C7380_11054</name>
</gene>
<dbReference type="GO" id="GO:0006071">
    <property type="term" value="P:glycerol metabolic process"/>
    <property type="evidence" value="ECO:0007669"/>
    <property type="project" value="InterPro"/>
</dbReference>
<protein>
    <recommendedName>
        <fullName evidence="1">DhaL domain-containing protein</fullName>
    </recommendedName>
</protein>
<dbReference type="InterPro" id="IPR033470">
    <property type="entry name" value="FakA-like_C"/>
</dbReference>
<dbReference type="Pfam" id="PF13684">
    <property type="entry name" value="FakA-like_C"/>
    <property type="match status" value="1"/>
</dbReference>
<dbReference type="InterPro" id="IPR036117">
    <property type="entry name" value="DhaL_dom_sf"/>
</dbReference>
<dbReference type="AlphaFoldDB" id="A0AA45HIF1"/>
<reference evidence="2 3" key="1">
    <citation type="submission" date="2018-05" db="EMBL/GenBank/DDBJ databases">
        <title>Genomic Encyclopedia of Type Strains, Phase IV (KMG-IV): sequencing the most valuable type-strain genomes for metagenomic binning, comparative biology and taxonomic classification.</title>
        <authorList>
            <person name="Goeker M."/>
        </authorList>
    </citation>
    <scope>NUCLEOTIDE SEQUENCE [LARGE SCALE GENOMIC DNA]</scope>
    <source>
        <strain evidence="2 3">DSM 24906</strain>
    </source>
</reference>
<dbReference type="Gene3D" id="1.25.40.340">
    <property type="match status" value="1"/>
</dbReference>
<dbReference type="GO" id="GO:0004371">
    <property type="term" value="F:glycerone kinase activity"/>
    <property type="evidence" value="ECO:0007669"/>
    <property type="project" value="InterPro"/>
</dbReference>
<evidence type="ECO:0000259" key="1">
    <source>
        <dbReference type="PROSITE" id="PS51480"/>
    </source>
</evidence>
<dbReference type="EMBL" id="QGGI01000010">
    <property type="protein sequence ID" value="PWJ92061.1"/>
    <property type="molecule type" value="Genomic_DNA"/>
</dbReference>
<dbReference type="SUPFAM" id="SSF101473">
    <property type="entry name" value="DhaL-like"/>
    <property type="match status" value="1"/>
</dbReference>
<dbReference type="PROSITE" id="PS51480">
    <property type="entry name" value="DHAL"/>
    <property type="match status" value="1"/>
</dbReference>
<dbReference type="Proteomes" id="UP000245921">
    <property type="component" value="Unassembled WGS sequence"/>
</dbReference>
<dbReference type="InterPro" id="IPR050270">
    <property type="entry name" value="DegV_domain_contain"/>
</dbReference>
<organism evidence="2 3">
    <name type="scientific">Oceanotoga teriensis</name>
    <dbReference type="NCBI Taxonomy" id="515440"/>
    <lineage>
        <taxon>Bacteria</taxon>
        <taxon>Thermotogati</taxon>
        <taxon>Thermotogota</taxon>
        <taxon>Thermotogae</taxon>
        <taxon>Petrotogales</taxon>
        <taxon>Petrotogaceae</taxon>
        <taxon>Oceanotoga</taxon>
    </lineage>
</organism>
<keyword evidence="3" id="KW-1185">Reference proteome</keyword>
<dbReference type="RefSeq" id="WP_206050564.1">
    <property type="nucleotide sequence ID" value="NZ_QGGI01000010.1"/>
</dbReference>
<dbReference type="InterPro" id="IPR004007">
    <property type="entry name" value="DhaL_dom"/>
</dbReference>
<dbReference type="NCBIfam" id="TIGR03599">
    <property type="entry name" value="YloV"/>
    <property type="match status" value="1"/>
</dbReference>
<dbReference type="InterPro" id="IPR048394">
    <property type="entry name" value="FakA-like_M"/>
</dbReference>
<dbReference type="PANTHER" id="PTHR33434:SF4">
    <property type="entry name" value="PHOSPHATASE PROTEIN"/>
    <property type="match status" value="1"/>
</dbReference>
<comment type="caution">
    <text evidence="2">The sequence shown here is derived from an EMBL/GenBank/DDBJ whole genome shotgun (WGS) entry which is preliminary data.</text>
</comment>
<dbReference type="SMART" id="SM01120">
    <property type="entry name" value="Dak2"/>
    <property type="match status" value="1"/>
</dbReference>
<dbReference type="InterPro" id="IPR019986">
    <property type="entry name" value="YloV-like"/>
</dbReference>
<dbReference type="Pfam" id="PF21645">
    <property type="entry name" value="FakA-like_M"/>
    <property type="match status" value="1"/>
</dbReference>
<feature type="domain" description="DhaL" evidence="1">
    <location>
        <begin position="8"/>
        <end position="201"/>
    </location>
</feature>
<dbReference type="SMART" id="SM01121">
    <property type="entry name" value="Dak1_2"/>
    <property type="match status" value="1"/>
</dbReference>